<gene>
    <name evidence="1" type="ORF">KDW03_06610</name>
</gene>
<organism evidence="1 2">
    <name type="scientific">Thermospira aquatica</name>
    <dbReference type="NCBI Taxonomy" id="2828656"/>
    <lineage>
        <taxon>Bacteria</taxon>
        <taxon>Pseudomonadati</taxon>
        <taxon>Spirochaetota</taxon>
        <taxon>Spirochaetia</taxon>
        <taxon>Brevinematales</taxon>
        <taxon>Thermospiraceae</taxon>
        <taxon>Thermospira</taxon>
    </lineage>
</organism>
<evidence type="ECO:0000313" key="2">
    <source>
        <dbReference type="Proteomes" id="UP001056539"/>
    </source>
</evidence>
<reference evidence="1" key="2">
    <citation type="submission" date="2022-06" db="EMBL/GenBank/DDBJ databases">
        <title>Thermospira aquatica gen. nov., sp. nov.</title>
        <authorList>
            <person name="Ben Ali Gam Z."/>
            <person name="Labat M."/>
        </authorList>
    </citation>
    <scope>NUCLEOTIDE SEQUENCE</scope>
    <source>
        <strain evidence="1">F1F22</strain>
    </source>
</reference>
<dbReference type="EMBL" id="CP073355">
    <property type="protein sequence ID" value="URA09177.1"/>
    <property type="molecule type" value="Genomic_DNA"/>
</dbReference>
<protein>
    <submittedName>
        <fullName evidence="1">Uncharacterized protein</fullName>
    </submittedName>
</protein>
<name>A0AAX3BAC3_9SPIR</name>
<proteinExistence type="predicted"/>
<accession>A0AAX3BAC3</accession>
<dbReference type="GO" id="GO:0006260">
    <property type="term" value="P:DNA replication"/>
    <property type="evidence" value="ECO:0007669"/>
    <property type="project" value="InterPro"/>
</dbReference>
<dbReference type="AlphaFoldDB" id="A0AAX3BAC3"/>
<dbReference type="Proteomes" id="UP001056539">
    <property type="component" value="Chromosome"/>
</dbReference>
<keyword evidence="2" id="KW-1185">Reference proteome</keyword>
<dbReference type="GO" id="GO:0008998">
    <property type="term" value="F:ribonucleoside-triphosphate reductase (thioredoxin) activity"/>
    <property type="evidence" value="ECO:0007669"/>
    <property type="project" value="InterPro"/>
</dbReference>
<dbReference type="KEGG" id="taqu:KDW03_06610"/>
<sequence>MSTQRAETMVQENKKLVMPTEVYSRVVGYYRPVQNWNIGKKQEFSERLTYDRAFGDVLRPSENHSC</sequence>
<dbReference type="InterPro" id="IPR012833">
    <property type="entry name" value="NrdD"/>
</dbReference>
<dbReference type="Pfam" id="PF13597">
    <property type="entry name" value="NRDD"/>
    <property type="match status" value="1"/>
</dbReference>
<reference evidence="1" key="1">
    <citation type="submission" date="2021-04" db="EMBL/GenBank/DDBJ databases">
        <authorList>
            <person name="Postec A."/>
        </authorList>
    </citation>
    <scope>NUCLEOTIDE SEQUENCE</scope>
    <source>
        <strain evidence="1">F1F22</strain>
    </source>
</reference>
<evidence type="ECO:0000313" key="1">
    <source>
        <dbReference type="EMBL" id="URA09177.1"/>
    </source>
</evidence>